<dbReference type="RefSeq" id="WP_015818076.1">
    <property type="nucleotide sequence ID" value="NC_012997.1"/>
</dbReference>
<dbReference type="HOGENOM" id="CLU_2107825_0_0_6"/>
<dbReference type="EMBL" id="CP001614">
    <property type="protein sequence ID" value="ACR11964.1"/>
    <property type="molecule type" value="Genomic_DNA"/>
</dbReference>
<dbReference type="AlphaFoldDB" id="C5BJ52"/>
<gene>
    <name evidence="2" type="ordered locus">TERTU_4457</name>
</gene>
<keyword evidence="1" id="KW-0812">Transmembrane</keyword>
<reference evidence="2 3" key="1">
    <citation type="journal article" date="2009" name="PLoS ONE">
        <title>The complete genome of Teredinibacter turnerae T7901: an intracellular endosymbiont of marine wood-boring bivalves (shipworms).</title>
        <authorList>
            <person name="Yang J.C."/>
            <person name="Madupu R."/>
            <person name="Durkin A.S."/>
            <person name="Ekborg N.A."/>
            <person name="Pedamallu C.S."/>
            <person name="Hostetler J.B."/>
            <person name="Radune D."/>
            <person name="Toms B.S."/>
            <person name="Henrissat B."/>
            <person name="Coutinho P.M."/>
            <person name="Schwarz S."/>
            <person name="Field L."/>
            <person name="Trindade-Silva A.E."/>
            <person name="Soares C.A.G."/>
            <person name="Elshahawi S."/>
            <person name="Hanora A."/>
            <person name="Schmidt E.W."/>
            <person name="Haygood M.G."/>
            <person name="Posfai J."/>
            <person name="Benner J."/>
            <person name="Madinger C."/>
            <person name="Nove J."/>
            <person name="Anton B."/>
            <person name="Chaudhary K."/>
            <person name="Foster J."/>
            <person name="Holman A."/>
            <person name="Kumar S."/>
            <person name="Lessard P.A."/>
            <person name="Luyten Y.A."/>
            <person name="Slatko B."/>
            <person name="Wood N."/>
            <person name="Wu B."/>
            <person name="Teplitski M."/>
            <person name="Mougous J.D."/>
            <person name="Ward N."/>
            <person name="Eisen J.A."/>
            <person name="Badger J.H."/>
            <person name="Distel D.L."/>
        </authorList>
    </citation>
    <scope>NUCLEOTIDE SEQUENCE [LARGE SCALE GENOMIC DNA]</scope>
    <source>
        <strain evidence="3">ATCC 39867 / T7901</strain>
    </source>
</reference>
<dbReference type="Proteomes" id="UP000009080">
    <property type="component" value="Chromosome"/>
</dbReference>
<organism evidence="2 3">
    <name type="scientific">Teredinibacter turnerae (strain ATCC 39867 / T7901)</name>
    <dbReference type="NCBI Taxonomy" id="377629"/>
    <lineage>
        <taxon>Bacteria</taxon>
        <taxon>Pseudomonadati</taxon>
        <taxon>Pseudomonadota</taxon>
        <taxon>Gammaproteobacteria</taxon>
        <taxon>Cellvibrionales</taxon>
        <taxon>Cellvibrionaceae</taxon>
        <taxon>Teredinibacter</taxon>
    </lineage>
</organism>
<evidence type="ECO:0000313" key="2">
    <source>
        <dbReference type="EMBL" id="ACR11964.1"/>
    </source>
</evidence>
<accession>C5BJ52</accession>
<protein>
    <submittedName>
        <fullName evidence="2">Uncharacterized protein</fullName>
    </submittedName>
</protein>
<feature type="transmembrane region" description="Helical" evidence="1">
    <location>
        <begin position="6"/>
        <end position="24"/>
    </location>
</feature>
<keyword evidence="3" id="KW-1185">Reference proteome</keyword>
<name>C5BJ52_TERTT</name>
<dbReference type="KEGG" id="ttu:TERTU_4457"/>
<dbReference type="OrthoDB" id="7064655at2"/>
<keyword evidence="1" id="KW-1133">Transmembrane helix</keyword>
<keyword evidence="1" id="KW-0472">Membrane</keyword>
<sequence>MEFENAVIIALVVFCLSVLFKGFLSAAGKDLWVFLKESLLQRMEKEMEVGPDFKAKVYPEQNCTWIPEENIQNKERHKWAYYPHPKNGKKCFRLVGEGKFTRKEYFMVTPNAKRT</sequence>
<proteinExistence type="predicted"/>
<evidence type="ECO:0000256" key="1">
    <source>
        <dbReference type="SAM" id="Phobius"/>
    </source>
</evidence>
<evidence type="ECO:0000313" key="3">
    <source>
        <dbReference type="Proteomes" id="UP000009080"/>
    </source>
</evidence>